<dbReference type="AlphaFoldDB" id="A0A3B4BV60"/>
<proteinExistence type="predicted"/>
<dbReference type="GO" id="GO:0003676">
    <property type="term" value="F:nucleic acid binding"/>
    <property type="evidence" value="ECO:0007669"/>
    <property type="project" value="InterPro"/>
</dbReference>
<feature type="signal peptide" evidence="1">
    <location>
        <begin position="1"/>
        <end position="21"/>
    </location>
</feature>
<dbReference type="STRING" id="42514.ENSPNAP00000002466"/>
<dbReference type="Proteomes" id="UP001501920">
    <property type="component" value="Chromosome 10"/>
</dbReference>
<dbReference type="GO" id="GO:0016787">
    <property type="term" value="F:hydrolase activity"/>
    <property type="evidence" value="ECO:0007669"/>
    <property type="project" value="InterPro"/>
</dbReference>
<dbReference type="PANTHER" id="PTHR21472:SF26">
    <property type="entry name" value="ENDONUCLEASE DOMAIN CONTAINING 1"/>
    <property type="match status" value="1"/>
</dbReference>
<dbReference type="SMART" id="SM00477">
    <property type="entry name" value="NUC"/>
    <property type="match status" value="1"/>
</dbReference>
<evidence type="ECO:0000259" key="2">
    <source>
        <dbReference type="SMART" id="SM00477"/>
    </source>
</evidence>
<dbReference type="PANTHER" id="PTHR21472">
    <property type="entry name" value="ENDONUCLEASE DOMAIN-CONTAINING 1 PROTEIN ENDOD1"/>
    <property type="match status" value="1"/>
</dbReference>
<protein>
    <submittedName>
        <fullName evidence="4">Uncharacterized protein</fullName>
    </submittedName>
</protein>
<dbReference type="Ensembl" id="ENSPNAT00000010382.2">
    <property type="protein sequence ID" value="ENSPNAP00000002466.1"/>
    <property type="gene ID" value="ENSPNAG00000008850.2"/>
</dbReference>
<dbReference type="SMART" id="SM00892">
    <property type="entry name" value="Endonuclease_NS"/>
    <property type="match status" value="1"/>
</dbReference>
<dbReference type="SUPFAM" id="SSF54060">
    <property type="entry name" value="His-Me finger endonucleases"/>
    <property type="match status" value="1"/>
</dbReference>
<dbReference type="OMA" id="ICQRYMG"/>
<evidence type="ECO:0000259" key="3">
    <source>
        <dbReference type="SMART" id="SM00892"/>
    </source>
</evidence>
<dbReference type="InterPro" id="IPR044925">
    <property type="entry name" value="His-Me_finger_sf"/>
</dbReference>
<keyword evidence="5" id="KW-1185">Reference proteome</keyword>
<sequence length="259" mass="29992">MMKCLLHPLILLLAFCSLAFCRLVDNFINNNGCPDFFLSTSNGRVTPTILQNQNRYRQICQRYMGRDRFATLYDTQNRIPVYSAYLHVPPARLSRMNEWWTEPDLSHAQQADNRDYLGRMHRGHLYPASHNNDIEGMDATFTLTNAAPQDQSFNSRWFQHVEEPVNKLILVNCKGNRAYIVTGVVPSKKQINNRVKEASHFWTAYCCLDNNGRLVGHGAYLMYRNGTMMLNQNQNVRDLENQLTSLYRGPFQVFGGHCY</sequence>
<dbReference type="InterPro" id="IPR044929">
    <property type="entry name" value="DNA/RNA_non-sp_Endonuclease_sf"/>
</dbReference>
<dbReference type="Pfam" id="PF01223">
    <property type="entry name" value="Endonuclease_NS"/>
    <property type="match status" value="1"/>
</dbReference>
<dbReference type="GeneID" id="108438750"/>
<feature type="chain" id="PRO_5017236279" evidence="1">
    <location>
        <begin position="22"/>
        <end position="259"/>
    </location>
</feature>
<evidence type="ECO:0000313" key="5">
    <source>
        <dbReference type="Proteomes" id="UP001501920"/>
    </source>
</evidence>
<dbReference type="InterPro" id="IPR001604">
    <property type="entry name" value="Endo_G_ENPP1-like_dom"/>
</dbReference>
<organism evidence="4 5">
    <name type="scientific">Pygocentrus nattereri</name>
    <name type="common">Red-bellied piranha</name>
    <dbReference type="NCBI Taxonomy" id="42514"/>
    <lineage>
        <taxon>Eukaryota</taxon>
        <taxon>Metazoa</taxon>
        <taxon>Chordata</taxon>
        <taxon>Craniata</taxon>
        <taxon>Vertebrata</taxon>
        <taxon>Euteleostomi</taxon>
        <taxon>Actinopterygii</taxon>
        <taxon>Neopterygii</taxon>
        <taxon>Teleostei</taxon>
        <taxon>Ostariophysi</taxon>
        <taxon>Characiformes</taxon>
        <taxon>Characoidei</taxon>
        <taxon>Pygocentrus</taxon>
    </lineage>
</organism>
<evidence type="ECO:0000313" key="4">
    <source>
        <dbReference type="Ensembl" id="ENSPNAP00000002466.1"/>
    </source>
</evidence>
<evidence type="ECO:0000256" key="1">
    <source>
        <dbReference type="SAM" id="SignalP"/>
    </source>
</evidence>
<keyword evidence="1" id="KW-0732">Signal</keyword>
<feature type="domain" description="ENPP1-3/EXOG-like endonuclease/phosphodiesterase" evidence="2">
    <location>
        <begin position="66"/>
        <end position="245"/>
    </location>
</feature>
<dbReference type="InterPro" id="IPR020821">
    <property type="entry name" value="ENPP1-3/EXOG-like_nuc-like"/>
</dbReference>
<name>A0A3B4BV60_PYGNA</name>
<dbReference type="Gene3D" id="3.40.570.10">
    <property type="entry name" value="Extracellular Endonuclease, subunit A"/>
    <property type="match status" value="1"/>
</dbReference>
<dbReference type="GO" id="GO:0046872">
    <property type="term" value="F:metal ion binding"/>
    <property type="evidence" value="ECO:0007669"/>
    <property type="project" value="InterPro"/>
</dbReference>
<dbReference type="OrthoDB" id="69221at2759"/>
<dbReference type="GeneTree" id="ENSGT01030000234592"/>
<reference evidence="4" key="2">
    <citation type="submission" date="2025-08" db="UniProtKB">
        <authorList>
            <consortium name="Ensembl"/>
        </authorList>
    </citation>
    <scope>IDENTIFICATION</scope>
</reference>
<dbReference type="InterPro" id="IPR039015">
    <property type="entry name" value="ENDOD1"/>
</dbReference>
<accession>A0A3B4BV60</accession>
<reference evidence="4 5" key="1">
    <citation type="submission" date="2020-10" db="EMBL/GenBank/DDBJ databases">
        <title>Pygocentrus nattereri (red-bellied piranha) genome, fPygNat1, primary haplotype.</title>
        <authorList>
            <person name="Myers G."/>
            <person name="Meyer A."/>
            <person name="Karagic N."/>
            <person name="Pippel M."/>
            <person name="Winkler S."/>
            <person name="Tracey A."/>
            <person name="Wood J."/>
            <person name="Formenti G."/>
            <person name="Howe K."/>
            <person name="Fedrigo O."/>
            <person name="Jarvis E.D."/>
        </authorList>
    </citation>
    <scope>NUCLEOTIDE SEQUENCE [LARGE SCALE GENOMIC DNA]</scope>
</reference>
<reference evidence="4" key="3">
    <citation type="submission" date="2025-09" db="UniProtKB">
        <authorList>
            <consortium name="Ensembl"/>
        </authorList>
    </citation>
    <scope>IDENTIFICATION</scope>
</reference>
<dbReference type="RefSeq" id="XP_017572258.1">
    <property type="nucleotide sequence ID" value="XM_017716769.1"/>
</dbReference>
<feature type="domain" description="DNA/RNA non-specific endonuclease/pyrophosphatase/phosphodiesterase" evidence="3">
    <location>
        <begin position="65"/>
        <end position="249"/>
    </location>
</feature>